<feature type="compositionally biased region" description="Basic and acidic residues" evidence="4">
    <location>
        <begin position="290"/>
        <end position="319"/>
    </location>
</feature>
<feature type="compositionally biased region" description="Basic and acidic residues" evidence="4">
    <location>
        <begin position="452"/>
        <end position="466"/>
    </location>
</feature>
<dbReference type="Gene3D" id="1.20.930.10">
    <property type="entry name" value="Conserved domain common to transcription factors TFIIS, elongin A, CRSP70"/>
    <property type="match status" value="1"/>
</dbReference>
<evidence type="ECO:0000313" key="7">
    <source>
        <dbReference type="Proteomes" id="UP001142489"/>
    </source>
</evidence>
<dbReference type="PROSITE" id="PS51319">
    <property type="entry name" value="TFIIS_N"/>
    <property type="match status" value="1"/>
</dbReference>
<dbReference type="SUPFAM" id="SSF47676">
    <property type="entry name" value="Conserved domain common to transcription factors TFIIS, elongin A, CRSP70"/>
    <property type="match status" value="1"/>
</dbReference>
<feature type="region of interest" description="Disordered" evidence="4">
    <location>
        <begin position="79"/>
        <end position="529"/>
    </location>
</feature>
<dbReference type="InterPro" id="IPR017923">
    <property type="entry name" value="TFIIS_N"/>
</dbReference>
<dbReference type="EMBL" id="JAPFRF010000023">
    <property type="protein sequence ID" value="KAJ7304353.1"/>
    <property type="molecule type" value="Genomic_DNA"/>
</dbReference>
<dbReference type="CDD" id="cd00183">
    <property type="entry name" value="TFIIS_I"/>
    <property type="match status" value="1"/>
</dbReference>
<dbReference type="InterPro" id="IPR003617">
    <property type="entry name" value="TFIIS/CRSP70_N_sub"/>
</dbReference>
<evidence type="ECO:0000256" key="4">
    <source>
        <dbReference type="SAM" id="MobiDB-lite"/>
    </source>
</evidence>
<gene>
    <name evidence="6" type="ORF">JRQ81_011904</name>
</gene>
<proteinExistence type="predicted"/>
<protein>
    <recommendedName>
        <fullName evidence="5">TFIIS N-terminal domain-containing protein</fullName>
    </recommendedName>
</protein>
<evidence type="ECO:0000259" key="5">
    <source>
        <dbReference type="PROSITE" id="PS51319"/>
    </source>
</evidence>
<feature type="compositionally biased region" description="Low complexity" evidence="4">
    <location>
        <begin position="439"/>
        <end position="450"/>
    </location>
</feature>
<keyword evidence="2 3" id="KW-0539">Nucleus</keyword>
<feature type="compositionally biased region" description="Basic and acidic residues" evidence="4">
    <location>
        <begin position="327"/>
        <end position="367"/>
    </location>
</feature>
<sequence>MAESVLEVVGKLQSRLSGGSEPKKLLKSLKRLSELPITVDILLETGVGKTVNSLRKHEQVGDFAKNLVARWKKLVPVPPETERHSLEAVERSYDRSVPRKRHREPSPPEDDEAEPGYPEAYQPSGSQVYDTDHGIKKAKRYAEPERALPPVSYGAPDARTWGRHSPVLSDQECSDYGQAASPEPSESPQELYMDLCPPEDQERETKSLGRKANKGHGFSDRQEGSHGRPLGDSQDKGSSARSKEHRSSHKEKQRAEAKGEEQGPPFNLPRLHKGSSKEPSGEASLTSSGSKERPKASLDGSKREKKREGSGIKKEKPPVDLEEVSEDYGKKQKLADPERAKPEKTKLGTEVAHGEPEKRKPERDSASKKGKKVKPKAPESHKRTAGFSPPNPREGEVEDEYEKPTMSFESYLSYDQPQKKKKKVAKPPAPVPEKDKGQGKQNGSKSNSKSAEASRKPHKQAGEKKPSGSSKPKKIVFDVVPTLPDIPLPPIQANYRPLPSLESIPQPSQRGKRCPLPLRKTRLASRDAG</sequence>
<evidence type="ECO:0000313" key="6">
    <source>
        <dbReference type="EMBL" id="KAJ7304353.1"/>
    </source>
</evidence>
<dbReference type="GO" id="GO:0005634">
    <property type="term" value="C:nucleus"/>
    <property type="evidence" value="ECO:0007669"/>
    <property type="project" value="UniProtKB-SubCell"/>
</dbReference>
<feature type="compositionally biased region" description="Basic residues" evidence="4">
    <location>
        <begin position="243"/>
        <end position="252"/>
    </location>
</feature>
<accession>A0A9Q0X7L5</accession>
<feature type="compositionally biased region" description="Basic and acidic residues" evidence="4">
    <location>
        <begin position="130"/>
        <end position="146"/>
    </location>
</feature>
<dbReference type="OrthoDB" id="21513at2759"/>
<organism evidence="6 7">
    <name type="scientific">Phrynocephalus forsythii</name>
    <dbReference type="NCBI Taxonomy" id="171643"/>
    <lineage>
        <taxon>Eukaryota</taxon>
        <taxon>Metazoa</taxon>
        <taxon>Chordata</taxon>
        <taxon>Craniata</taxon>
        <taxon>Vertebrata</taxon>
        <taxon>Euteleostomi</taxon>
        <taxon>Lepidosauria</taxon>
        <taxon>Squamata</taxon>
        <taxon>Bifurcata</taxon>
        <taxon>Unidentata</taxon>
        <taxon>Episquamata</taxon>
        <taxon>Toxicofera</taxon>
        <taxon>Iguania</taxon>
        <taxon>Acrodonta</taxon>
        <taxon>Agamidae</taxon>
        <taxon>Agaminae</taxon>
        <taxon>Phrynocephalus</taxon>
    </lineage>
</organism>
<evidence type="ECO:0000256" key="3">
    <source>
        <dbReference type="PROSITE-ProRule" id="PRU00649"/>
    </source>
</evidence>
<name>A0A9Q0X7L5_9SAUR</name>
<dbReference type="PANTHER" id="PTHR15141">
    <property type="entry name" value="TRANSCRIPTION ELONGATION FACTOR B POLYPEPTIDE 3"/>
    <property type="match status" value="1"/>
</dbReference>
<feature type="compositionally biased region" description="Basic and acidic residues" evidence="4">
    <location>
        <begin position="217"/>
        <end position="226"/>
    </location>
</feature>
<dbReference type="SMART" id="SM00509">
    <property type="entry name" value="TFS2N"/>
    <property type="match status" value="1"/>
</dbReference>
<dbReference type="AlphaFoldDB" id="A0A9Q0X7L5"/>
<dbReference type="InterPro" id="IPR035441">
    <property type="entry name" value="TFIIS/LEDGF_dom_sf"/>
</dbReference>
<feature type="domain" description="TFIIS N-terminal" evidence="5">
    <location>
        <begin position="1"/>
        <end position="78"/>
    </location>
</feature>
<comment type="subcellular location">
    <subcellularLocation>
        <location evidence="1 3">Nucleus</location>
    </subcellularLocation>
</comment>
<keyword evidence="7" id="KW-1185">Reference proteome</keyword>
<dbReference type="Pfam" id="PF08711">
    <property type="entry name" value="Med26"/>
    <property type="match status" value="1"/>
</dbReference>
<dbReference type="Proteomes" id="UP001142489">
    <property type="component" value="Unassembled WGS sequence"/>
</dbReference>
<comment type="caution">
    <text evidence="6">The sequence shown here is derived from an EMBL/GenBank/DDBJ whole genome shotgun (WGS) entry which is preliminary data.</text>
</comment>
<dbReference type="InterPro" id="IPR051870">
    <property type="entry name" value="Elongin-A_domain"/>
</dbReference>
<dbReference type="PANTHER" id="PTHR15141:SF75">
    <property type="entry name" value="ELONGIN-A"/>
    <property type="match status" value="1"/>
</dbReference>
<reference evidence="6" key="1">
    <citation type="journal article" date="2023" name="DNA Res.">
        <title>Chromosome-level genome assembly of Phrynocephalus forsythii using third-generation DNA sequencing and Hi-C analysis.</title>
        <authorList>
            <person name="Qi Y."/>
            <person name="Zhao W."/>
            <person name="Zhao Y."/>
            <person name="Niu C."/>
            <person name="Cao S."/>
            <person name="Zhang Y."/>
        </authorList>
    </citation>
    <scope>NUCLEOTIDE SEQUENCE</scope>
    <source>
        <tissue evidence="6">Muscle</tissue>
    </source>
</reference>
<evidence type="ECO:0000256" key="1">
    <source>
        <dbReference type="ARBA" id="ARBA00004123"/>
    </source>
</evidence>
<feature type="compositionally biased region" description="Basic and acidic residues" evidence="4">
    <location>
        <begin position="80"/>
        <end position="97"/>
    </location>
</feature>
<evidence type="ECO:0000256" key="2">
    <source>
        <dbReference type="ARBA" id="ARBA00023242"/>
    </source>
</evidence>